<dbReference type="GO" id="GO:0005886">
    <property type="term" value="C:plasma membrane"/>
    <property type="evidence" value="ECO:0007669"/>
    <property type="project" value="TreeGrafter"/>
</dbReference>
<keyword evidence="2 5" id="KW-0812">Transmembrane</keyword>
<feature type="transmembrane region" description="Helical" evidence="5">
    <location>
        <begin position="381"/>
        <end position="406"/>
    </location>
</feature>
<evidence type="ECO:0000256" key="5">
    <source>
        <dbReference type="SAM" id="Phobius"/>
    </source>
</evidence>
<evidence type="ECO:0000313" key="6">
    <source>
        <dbReference type="EMBL" id="RJP18146.1"/>
    </source>
</evidence>
<protein>
    <submittedName>
        <fullName evidence="6">Divalent metal cation transporter</fullName>
    </submittedName>
</protein>
<feature type="transmembrane region" description="Helical" evidence="5">
    <location>
        <begin position="418"/>
        <end position="443"/>
    </location>
</feature>
<evidence type="ECO:0000256" key="2">
    <source>
        <dbReference type="ARBA" id="ARBA00022692"/>
    </source>
</evidence>
<dbReference type="PANTHER" id="PTHR11706:SF3">
    <property type="entry name" value="METAL ION TRANSPORT PROTEIN"/>
    <property type="match status" value="1"/>
</dbReference>
<dbReference type="NCBIfam" id="NF037982">
    <property type="entry name" value="Nramp_1"/>
    <property type="match status" value="1"/>
</dbReference>
<organism evidence="6 7">
    <name type="scientific">Abyssobacteria bacterium (strain SURF_5)</name>
    <dbReference type="NCBI Taxonomy" id="2093360"/>
    <lineage>
        <taxon>Bacteria</taxon>
        <taxon>Pseudomonadati</taxon>
        <taxon>Candidatus Hydrogenedentota</taxon>
        <taxon>Candidatus Abyssobacteria</taxon>
    </lineage>
</organism>
<dbReference type="InterPro" id="IPR001046">
    <property type="entry name" value="NRAMP_fam"/>
</dbReference>
<name>A0A3A4NIP4_ABYX5</name>
<feature type="transmembrane region" description="Helical" evidence="5">
    <location>
        <begin position="173"/>
        <end position="194"/>
    </location>
</feature>
<dbReference type="PANTHER" id="PTHR11706">
    <property type="entry name" value="SOLUTE CARRIER PROTEIN FAMILY 11 MEMBER"/>
    <property type="match status" value="1"/>
</dbReference>
<proteinExistence type="predicted"/>
<dbReference type="Proteomes" id="UP000265882">
    <property type="component" value="Unassembled WGS sequence"/>
</dbReference>
<evidence type="ECO:0000256" key="1">
    <source>
        <dbReference type="ARBA" id="ARBA00004141"/>
    </source>
</evidence>
<evidence type="ECO:0000313" key="7">
    <source>
        <dbReference type="Proteomes" id="UP000265882"/>
    </source>
</evidence>
<keyword evidence="3 5" id="KW-1133">Transmembrane helix</keyword>
<dbReference type="EMBL" id="QZKU01000105">
    <property type="protein sequence ID" value="RJP18146.1"/>
    <property type="molecule type" value="Genomic_DNA"/>
</dbReference>
<dbReference type="GO" id="GO:0034755">
    <property type="term" value="P:iron ion transmembrane transport"/>
    <property type="evidence" value="ECO:0007669"/>
    <property type="project" value="TreeGrafter"/>
</dbReference>
<comment type="caution">
    <text evidence="6">The sequence shown here is derived from an EMBL/GenBank/DDBJ whole genome shotgun (WGS) entry which is preliminary data.</text>
</comment>
<dbReference type="GO" id="GO:0015086">
    <property type="term" value="F:cadmium ion transmembrane transporter activity"/>
    <property type="evidence" value="ECO:0007669"/>
    <property type="project" value="TreeGrafter"/>
</dbReference>
<dbReference type="AlphaFoldDB" id="A0A3A4NIP4"/>
<feature type="transmembrane region" description="Helical" evidence="5">
    <location>
        <begin position="356"/>
        <end position="375"/>
    </location>
</feature>
<feature type="transmembrane region" description="Helical" evidence="5">
    <location>
        <begin position="307"/>
        <end position="328"/>
    </location>
</feature>
<feature type="transmembrane region" description="Helical" evidence="5">
    <location>
        <begin position="263"/>
        <end position="283"/>
    </location>
</feature>
<comment type="subcellular location">
    <subcellularLocation>
        <location evidence="1">Membrane</location>
        <topology evidence="1">Multi-pass membrane protein</topology>
    </subcellularLocation>
</comment>
<gene>
    <name evidence="6" type="ORF">C4520_14950</name>
</gene>
<reference evidence="6 7" key="1">
    <citation type="journal article" date="2017" name="ISME J.">
        <title>Energy and carbon metabolisms in a deep terrestrial subsurface fluid microbial community.</title>
        <authorList>
            <person name="Momper L."/>
            <person name="Jungbluth S.P."/>
            <person name="Lee M.D."/>
            <person name="Amend J.P."/>
        </authorList>
    </citation>
    <scope>NUCLEOTIDE SEQUENCE [LARGE SCALE GENOMIC DNA]</scope>
    <source>
        <strain evidence="6">SURF_5</strain>
    </source>
</reference>
<feature type="transmembrane region" description="Helical" evidence="5">
    <location>
        <begin position="113"/>
        <end position="142"/>
    </location>
</feature>
<dbReference type="Pfam" id="PF01566">
    <property type="entry name" value="Nramp"/>
    <property type="match status" value="1"/>
</dbReference>
<accession>A0A3A4NIP4</accession>
<keyword evidence="4 5" id="KW-0472">Membrane</keyword>
<feature type="transmembrane region" description="Helical" evidence="5">
    <location>
        <begin position="148"/>
        <end position="166"/>
    </location>
</feature>
<dbReference type="GO" id="GO:0005384">
    <property type="term" value="F:manganese ion transmembrane transporter activity"/>
    <property type="evidence" value="ECO:0007669"/>
    <property type="project" value="TreeGrafter"/>
</dbReference>
<sequence length="447" mass="48831">MAVRPAATITGAGLMNATLTKPSVAEKRPNRLRRFLAQFGPGLIWAMVAIGQTHVILSTYAGARFGFSLLWVIMLAHLFTYPVFEYGPRYAVATGDSLLGAYMQFRRMRMFMMVFFGMLLLTIPFLGVASLLSVSASVLFAAFPQLSFNAWCVIITVATAALIFAGRYKGLEITCIAMSGVLVVTTLLAFFLRFPQPQEFLAGGLLPAIPAGSLVTLVALIRMPTDPATSIMHSVWAVKKRDEWIRGDGLQAGLRKSLLDLRVGFVFSLMIAFIFLSLGATVLRPRGISLEGVDVAIKLSRIYTESVGAWTFPLFIGVAFIALWGSYYTNADGVPRMFESLYNSAKKKNQTAELSPLRMVYTAMLMGGGLLLAVLAQRPVFLVILAVSAGLIAYPMIYLMNIYAVTKLVPPEFRPSRLNLALACCGVAYSLVGVTLLLLVRVFGLWN</sequence>
<feature type="transmembrane region" description="Helical" evidence="5">
    <location>
        <begin position="200"/>
        <end position="221"/>
    </location>
</feature>
<evidence type="ECO:0000256" key="4">
    <source>
        <dbReference type="ARBA" id="ARBA00023136"/>
    </source>
</evidence>
<feature type="transmembrane region" description="Helical" evidence="5">
    <location>
        <begin position="35"/>
        <end position="57"/>
    </location>
</feature>
<feature type="transmembrane region" description="Helical" evidence="5">
    <location>
        <begin position="63"/>
        <end position="84"/>
    </location>
</feature>
<evidence type="ECO:0000256" key="3">
    <source>
        <dbReference type="ARBA" id="ARBA00022989"/>
    </source>
</evidence>